<dbReference type="InterPro" id="IPR004635">
    <property type="entry name" value="Pept_S49_SppA"/>
</dbReference>
<dbReference type="Pfam" id="PF01343">
    <property type="entry name" value="Peptidase_S49"/>
    <property type="match status" value="2"/>
</dbReference>
<evidence type="ECO:0000313" key="11">
    <source>
        <dbReference type="Proteomes" id="UP000002218"/>
    </source>
</evidence>
<dbReference type="NCBIfam" id="TIGR00706">
    <property type="entry name" value="SppA_dom"/>
    <property type="match status" value="1"/>
</dbReference>
<dbReference type="OrthoDB" id="9764363at2"/>
<evidence type="ECO:0000256" key="2">
    <source>
        <dbReference type="ARBA" id="ARBA00008683"/>
    </source>
</evidence>
<keyword evidence="5" id="KW-0720">Serine protease</keyword>
<name>C8X6C9_NAKMY</name>
<reference evidence="10 11" key="2">
    <citation type="journal article" date="2010" name="Stand. Genomic Sci.">
        <title>Complete genome sequence of Nakamurella multipartita type strain (Y-104).</title>
        <authorList>
            <person name="Tice H."/>
            <person name="Mayilraj S."/>
            <person name="Sims D."/>
            <person name="Lapidus A."/>
            <person name="Nolan M."/>
            <person name="Lucas S."/>
            <person name="Glavina Del Rio T."/>
            <person name="Copeland A."/>
            <person name="Cheng J.F."/>
            <person name="Meincke L."/>
            <person name="Bruce D."/>
            <person name="Goodwin L."/>
            <person name="Pitluck S."/>
            <person name="Ivanova N."/>
            <person name="Mavromatis K."/>
            <person name="Ovchinnikova G."/>
            <person name="Pati A."/>
            <person name="Chen A."/>
            <person name="Palaniappan K."/>
            <person name="Land M."/>
            <person name="Hauser L."/>
            <person name="Chang Y.J."/>
            <person name="Jeffries C.D."/>
            <person name="Detter J.C."/>
            <person name="Brettin T."/>
            <person name="Rohde M."/>
            <person name="Goker M."/>
            <person name="Bristow J."/>
            <person name="Eisen J.A."/>
            <person name="Markowitz V."/>
            <person name="Hugenholtz P."/>
            <person name="Kyrpides N.C."/>
            <person name="Klenk H.P."/>
            <person name="Chen F."/>
        </authorList>
    </citation>
    <scope>NUCLEOTIDE SEQUENCE [LARGE SCALE GENOMIC DNA]</scope>
    <source>
        <strain evidence="11">ATCC 700099 / DSM 44233 / CIP 104796 / JCM 9543 / NBRC 105858 / Y-104</strain>
    </source>
</reference>
<dbReference type="InParanoid" id="C8X6C9"/>
<dbReference type="SUPFAM" id="SSF52096">
    <property type="entry name" value="ClpP/crotonase"/>
    <property type="match status" value="2"/>
</dbReference>
<dbReference type="InterPro" id="IPR004634">
    <property type="entry name" value="Pept_S49_pIV"/>
</dbReference>
<dbReference type="GO" id="GO:0006465">
    <property type="term" value="P:signal peptide processing"/>
    <property type="evidence" value="ECO:0007669"/>
    <property type="project" value="InterPro"/>
</dbReference>
<dbReference type="InterPro" id="IPR047217">
    <property type="entry name" value="S49_SppA_67K_type_N"/>
</dbReference>
<dbReference type="Gene3D" id="3.90.226.10">
    <property type="entry name" value="2-enoyl-CoA Hydratase, Chain A, domain 1"/>
    <property type="match status" value="3"/>
</dbReference>
<dbReference type="HOGENOM" id="CLU_008856_1_0_11"/>
<dbReference type="PANTHER" id="PTHR33209">
    <property type="entry name" value="PROTEASE 4"/>
    <property type="match status" value="1"/>
</dbReference>
<evidence type="ECO:0000256" key="8">
    <source>
        <dbReference type="SAM" id="MobiDB-lite"/>
    </source>
</evidence>
<dbReference type="GO" id="GO:0016020">
    <property type="term" value="C:membrane"/>
    <property type="evidence" value="ECO:0007669"/>
    <property type="project" value="UniProtKB-SubCell"/>
</dbReference>
<dbReference type="EMBL" id="CP001737">
    <property type="protein sequence ID" value="ACV78784.1"/>
    <property type="molecule type" value="Genomic_DNA"/>
</dbReference>
<feature type="region of interest" description="Disordered" evidence="8">
    <location>
        <begin position="507"/>
        <end position="531"/>
    </location>
</feature>
<dbReference type="PIRSF" id="PIRSF001217">
    <property type="entry name" value="Protease_4_SppA"/>
    <property type="match status" value="1"/>
</dbReference>
<comment type="subcellular location">
    <subcellularLocation>
        <location evidence="1">Membrane</location>
    </subcellularLocation>
</comment>
<dbReference type="Proteomes" id="UP000002218">
    <property type="component" value="Chromosome"/>
</dbReference>
<reference evidence="11" key="1">
    <citation type="submission" date="2009-09" db="EMBL/GenBank/DDBJ databases">
        <title>The complete genome of Nakamurella multipartita DSM 44233.</title>
        <authorList>
            <consortium name="US DOE Joint Genome Institute (JGI-PGF)"/>
            <person name="Lucas S."/>
            <person name="Copeland A."/>
            <person name="Lapidus A."/>
            <person name="Glavina del Rio T."/>
            <person name="Dalin E."/>
            <person name="Tice H."/>
            <person name="Bruce D."/>
            <person name="Goodwin L."/>
            <person name="Pitluck S."/>
            <person name="Kyrpides N."/>
            <person name="Mavromatis K."/>
            <person name="Ivanova N."/>
            <person name="Ovchinnikova G."/>
            <person name="Sims D."/>
            <person name="Meincke L."/>
            <person name="Brettin T."/>
            <person name="Detter J.C."/>
            <person name="Han C."/>
            <person name="Larimer F."/>
            <person name="Land M."/>
            <person name="Hauser L."/>
            <person name="Markowitz V."/>
            <person name="Cheng J.-F."/>
            <person name="Hugenholtz P."/>
            <person name="Woyke T."/>
            <person name="Wu D."/>
            <person name="Klenk H.-P."/>
            <person name="Eisen J.A."/>
        </authorList>
    </citation>
    <scope>NUCLEOTIDE SEQUENCE [LARGE SCALE GENOMIC DNA]</scope>
    <source>
        <strain evidence="11">ATCC 700099 / DSM 44233 / CIP 104796 / JCM 9543 / NBRC 105858 / Y-104</strain>
    </source>
</reference>
<gene>
    <name evidence="10" type="ordered locus">Namu_2410</name>
</gene>
<evidence type="ECO:0000259" key="9">
    <source>
        <dbReference type="Pfam" id="PF01343"/>
    </source>
</evidence>
<evidence type="ECO:0000256" key="3">
    <source>
        <dbReference type="ARBA" id="ARBA00022670"/>
    </source>
</evidence>
<organism evidence="10 11">
    <name type="scientific">Nakamurella multipartita (strain ATCC 700099 / DSM 44233 / CIP 104796 / JCM 9543 / NBRC 105858 / Y-104)</name>
    <name type="common">Microsphaera multipartita</name>
    <dbReference type="NCBI Taxonomy" id="479431"/>
    <lineage>
        <taxon>Bacteria</taxon>
        <taxon>Bacillati</taxon>
        <taxon>Actinomycetota</taxon>
        <taxon>Actinomycetes</taxon>
        <taxon>Nakamurellales</taxon>
        <taxon>Nakamurellaceae</taxon>
        <taxon>Nakamurella</taxon>
    </lineage>
</organism>
<evidence type="ECO:0000256" key="7">
    <source>
        <dbReference type="PIRSR" id="PIRSR001217-1"/>
    </source>
</evidence>
<keyword evidence="3" id="KW-0645">Protease</keyword>
<dbReference type="AlphaFoldDB" id="C8X6C9"/>
<dbReference type="CDD" id="cd07023">
    <property type="entry name" value="S49_Sppa_N_C"/>
    <property type="match status" value="1"/>
</dbReference>
<keyword evidence="11" id="KW-1185">Reference proteome</keyword>
<evidence type="ECO:0000256" key="4">
    <source>
        <dbReference type="ARBA" id="ARBA00022801"/>
    </source>
</evidence>
<protein>
    <submittedName>
        <fullName evidence="10">Signal peptide peptidase SppA, 36K type</fullName>
    </submittedName>
</protein>
<dbReference type="PANTHER" id="PTHR33209:SF1">
    <property type="entry name" value="PEPTIDASE S49 DOMAIN-CONTAINING PROTEIN"/>
    <property type="match status" value="1"/>
</dbReference>
<keyword evidence="6" id="KW-0472">Membrane</keyword>
<comment type="similarity">
    <text evidence="2">Belongs to the peptidase S49 family.</text>
</comment>
<dbReference type="InterPro" id="IPR029045">
    <property type="entry name" value="ClpP/crotonase-like_dom_sf"/>
</dbReference>
<evidence type="ECO:0000313" key="10">
    <source>
        <dbReference type="EMBL" id="ACV78784.1"/>
    </source>
</evidence>
<feature type="active site" description="Proton donor/acceptor" evidence="7">
    <location>
        <position position="157"/>
    </location>
</feature>
<evidence type="ECO:0000256" key="6">
    <source>
        <dbReference type="ARBA" id="ARBA00023136"/>
    </source>
</evidence>
<dbReference type="KEGG" id="nml:Namu_2410"/>
<evidence type="ECO:0000256" key="1">
    <source>
        <dbReference type="ARBA" id="ARBA00004370"/>
    </source>
</evidence>
<dbReference type="RefSeq" id="WP_015747673.1">
    <property type="nucleotide sequence ID" value="NC_013235.1"/>
</dbReference>
<evidence type="ECO:0000256" key="5">
    <source>
        <dbReference type="ARBA" id="ARBA00022825"/>
    </source>
</evidence>
<accession>C8X6C9</accession>
<feature type="domain" description="Peptidase S49" evidence="9">
    <location>
        <begin position="86"/>
        <end position="237"/>
    </location>
</feature>
<proteinExistence type="inferred from homology"/>
<sequence>MARITVPHRRRILLELDLSTAPVELDPAEPLARLRQRGRRDLRATLRALHEAADDPRVVGLVARVGGPLPWSVMQELRAGVRAFAAGGKPTLAWAQTFAEQPGAMAGYVLATAFDELWLQPGGEVGLLGVALETTFLRGSLDKLGLQPQLDQRHEYKNAADTIMRTEYTRAHREALDRVVGSVFDDAVEAIAQGRRLDPAQVRTLVDGGPTLAPAARDAGLVDRLGYRDEALAAMRVRVGDEPELLFADRWRPRRRPLRIVGGTLGRPGRRGHVALVTIQGTIDSGRSRRGLMGRTAGSDTVGAALRAAAADERARAVVLRVDSPGGSAVASETIWREVCLLQRAKPVIVAMGAVAASGGYYVACPADRIVALPATLTGSIGVFGGKVVVQELMTRLGLSAGSVQRGAHARMFSSRRPFDEDEKTNLAAGLDAIYDDFVGKVAQGRGRSTGQIEAVARGRVWTGRDAVAAGLVDELGGLRDAVRLARARGGLAPDAPVRPAIRLGPLARFGRPRNSADPRASTGSGLPGIPDRTADLGAELGALLGLPAAATLRMPPLRLC</sequence>
<dbReference type="FunCoup" id="C8X6C9">
    <property type="interactions" value="24"/>
</dbReference>
<dbReference type="GO" id="GO:0008236">
    <property type="term" value="F:serine-type peptidase activity"/>
    <property type="evidence" value="ECO:0007669"/>
    <property type="project" value="UniProtKB-KW"/>
</dbReference>
<feature type="domain" description="Peptidase S49" evidence="9">
    <location>
        <begin position="342"/>
        <end position="487"/>
    </location>
</feature>
<dbReference type="CDD" id="cd07018">
    <property type="entry name" value="S49_SppA_67K_type"/>
    <property type="match status" value="1"/>
</dbReference>
<keyword evidence="4" id="KW-0378">Hydrolase</keyword>
<dbReference type="InterPro" id="IPR002142">
    <property type="entry name" value="Peptidase_S49"/>
</dbReference>
<dbReference type="InterPro" id="IPR047272">
    <property type="entry name" value="S49_SppA_C"/>
</dbReference>
<feature type="active site" description="Nucleophile" evidence="7">
    <location>
        <position position="358"/>
    </location>
</feature>
<dbReference type="eggNOG" id="COG0616">
    <property type="taxonomic scope" value="Bacteria"/>
</dbReference>
<dbReference type="STRING" id="479431.Namu_2410"/>